<feature type="region of interest" description="Disordered" evidence="7">
    <location>
        <begin position="86"/>
        <end position="118"/>
    </location>
</feature>
<feature type="domain" description="C2" evidence="9">
    <location>
        <begin position="171"/>
        <end position="222"/>
    </location>
</feature>
<dbReference type="EMBL" id="HBIN01011418">
    <property type="protein sequence ID" value="CAE0438315.1"/>
    <property type="molecule type" value="Transcribed_RNA"/>
</dbReference>
<evidence type="ECO:0000256" key="4">
    <source>
        <dbReference type="ARBA" id="ARBA00022989"/>
    </source>
</evidence>
<dbReference type="SUPFAM" id="SSF49562">
    <property type="entry name" value="C2 domain (Calcium/lipid-binding domain, CaLB)"/>
    <property type="match status" value="1"/>
</dbReference>
<dbReference type="InterPro" id="IPR004345">
    <property type="entry name" value="TB2_DP1_HVA22"/>
</dbReference>
<feature type="coiled-coil region" evidence="6">
    <location>
        <begin position="282"/>
        <end position="316"/>
    </location>
</feature>
<evidence type="ECO:0000256" key="5">
    <source>
        <dbReference type="ARBA" id="ARBA00023136"/>
    </source>
</evidence>
<evidence type="ECO:0000313" key="10">
    <source>
        <dbReference type="EMBL" id="CAE0438315.1"/>
    </source>
</evidence>
<dbReference type="PANTHER" id="PTHR12300:SF161">
    <property type="entry name" value="RECEPTOR EXPRESSION-ENHANCING PROTEIN"/>
    <property type="match status" value="1"/>
</dbReference>
<feature type="region of interest" description="Disordered" evidence="7">
    <location>
        <begin position="200"/>
        <end position="222"/>
    </location>
</feature>
<reference evidence="10" key="1">
    <citation type="submission" date="2021-01" db="EMBL/GenBank/DDBJ databases">
        <authorList>
            <person name="Corre E."/>
            <person name="Pelletier E."/>
            <person name="Niang G."/>
            <person name="Scheremetjew M."/>
            <person name="Finn R."/>
            <person name="Kale V."/>
            <person name="Holt S."/>
            <person name="Cochrane G."/>
            <person name="Meng A."/>
            <person name="Brown T."/>
            <person name="Cohen L."/>
        </authorList>
    </citation>
    <scope>NUCLEOTIDE SEQUENCE</scope>
    <source>
        <strain evidence="10">GSBS06</strain>
    </source>
</reference>
<evidence type="ECO:0000259" key="9">
    <source>
        <dbReference type="Pfam" id="PF00168"/>
    </source>
</evidence>
<evidence type="ECO:0000256" key="7">
    <source>
        <dbReference type="SAM" id="MobiDB-lite"/>
    </source>
</evidence>
<dbReference type="AlphaFoldDB" id="A0A7S3LPX2"/>
<evidence type="ECO:0000256" key="8">
    <source>
        <dbReference type="SAM" id="Phobius"/>
    </source>
</evidence>
<feature type="transmembrane region" description="Helical" evidence="8">
    <location>
        <begin position="491"/>
        <end position="511"/>
    </location>
</feature>
<dbReference type="GO" id="GO:0016020">
    <property type="term" value="C:membrane"/>
    <property type="evidence" value="ECO:0007669"/>
    <property type="project" value="UniProtKB-SubCell"/>
</dbReference>
<evidence type="ECO:0000256" key="3">
    <source>
        <dbReference type="ARBA" id="ARBA00022692"/>
    </source>
</evidence>
<proteinExistence type="inferred from homology"/>
<feature type="transmembrane region" description="Helical" evidence="8">
    <location>
        <begin position="544"/>
        <end position="561"/>
    </location>
</feature>
<evidence type="ECO:0000256" key="2">
    <source>
        <dbReference type="ARBA" id="ARBA00008573"/>
    </source>
</evidence>
<organism evidence="10">
    <name type="scientific">Aplanochytrium stocchinoi</name>
    <dbReference type="NCBI Taxonomy" id="215587"/>
    <lineage>
        <taxon>Eukaryota</taxon>
        <taxon>Sar</taxon>
        <taxon>Stramenopiles</taxon>
        <taxon>Bigyra</taxon>
        <taxon>Labyrinthulomycetes</taxon>
        <taxon>Thraustochytrida</taxon>
        <taxon>Thraustochytriidae</taxon>
        <taxon>Aplanochytrium</taxon>
    </lineage>
</organism>
<evidence type="ECO:0000256" key="6">
    <source>
        <dbReference type="SAM" id="Coils"/>
    </source>
</evidence>
<dbReference type="PANTHER" id="PTHR12300">
    <property type="entry name" value="HVA22-LIKE PROTEINS"/>
    <property type="match status" value="1"/>
</dbReference>
<dbReference type="InterPro" id="IPR035892">
    <property type="entry name" value="C2_domain_sf"/>
</dbReference>
<dbReference type="Pfam" id="PF00168">
    <property type="entry name" value="C2"/>
    <property type="match status" value="1"/>
</dbReference>
<accession>A0A7S3LPX2</accession>
<comment type="subcellular location">
    <subcellularLocation>
        <location evidence="1">Membrane</location>
        <topology evidence="1">Multi-pass membrane protein</topology>
    </subcellularLocation>
</comment>
<keyword evidence="6" id="KW-0175">Coiled coil</keyword>
<name>A0A7S3LPX2_9STRA</name>
<keyword evidence="4 8" id="KW-1133">Transmembrane helix</keyword>
<sequence>MSYSVCTIRIRPIRAEGLTGDNGAVENPLIVAQVLPWKTTRKSNPLVGGGADPSWKGSQTYIDLPYFGHPLPGVRAYVALMVMDKPAPRSSPTDSDSDVDEDDSDSDNDDDISAEMTRSDAPVFVGRADFDLRRYLQRRLDVHTLRLSLMDKKGNNSGEILCTLQFVLTGVVRLTVLSGSRLKSNVQEYPDQEPYVEGYLLPGKGKKKKTNHKTGENPRWGEYSRQPSLLGFASLGLFQGNEKPQHAKRRRQPHILDFKFKDNDRTEIPRIMINVKDKMDTALKQENAGKREREQIQKIENRIRKLKLERERENDALKAEHKPSSSGGWFFSSKKPEREIEEIPLSEEEKALVSRLTEKMEKQRREAETGKNGEADRLIGSGLIDIRPVLNYDGIREAKTITIDLVDENNMETGTLTCSLEFDNFAYDRKKEILKMPEFEDFTFATFLEMDRKQLANEFRKVYMYSEIQMEFVAPDFVIRAADQSGFPKTFIMAGFVAFTTFFLATLWLGLGTRTLSYSIGVLYPVYQSYKALEKRSNEMNQQWLTYWIVYGCMSALEGTVLRPFTFLYPTLFYVFKMMILLWLVNPNQLGATMLYHLFIAPWMRRHEGSIDKALATFNATAKEAAKDVAGIYDQLEEEMMMIHLDANNGQYNNSPTLPDDDPFGIVNAVKKAKRASKKRLSKKRAKNAAKGTRVFVALEEQKDNAKMILLKPEMSWDDVCLVAATTLGIAADVDLYMNINGTKVVVNSPEEIRENDLLFVIQPEKIRMQWVEKEPKV</sequence>
<dbReference type="InterPro" id="IPR000008">
    <property type="entry name" value="C2_dom"/>
</dbReference>
<gene>
    <name evidence="10" type="ORF">ASTO00021_LOCUS8559</name>
</gene>
<comment type="similarity">
    <text evidence="2">Belongs to the DP1 family.</text>
</comment>
<keyword evidence="3 8" id="KW-0812">Transmembrane</keyword>
<dbReference type="Pfam" id="PF03134">
    <property type="entry name" value="TB2_DP1_HVA22"/>
    <property type="match status" value="1"/>
</dbReference>
<keyword evidence="5 8" id="KW-0472">Membrane</keyword>
<protein>
    <recommendedName>
        <fullName evidence="9">C2 domain-containing protein</fullName>
    </recommendedName>
</protein>
<feature type="compositionally biased region" description="Acidic residues" evidence="7">
    <location>
        <begin position="95"/>
        <end position="113"/>
    </location>
</feature>
<evidence type="ECO:0000256" key="1">
    <source>
        <dbReference type="ARBA" id="ARBA00004141"/>
    </source>
</evidence>